<dbReference type="EMBL" id="CP020662">
    <property type="protein sequence ID" value="ATF10178.1"/>
    <property type="molecule type" value="Genomic_DNA"/>
</dbReference>
<keyword evidence="11" id="KW-1185">Reference proteome</keyword>
<accession>A0A291BAY7</accession>
<sequence>MLSMQQIYQEMAAEKLRLRLTILAVAWGTFCIATMLATGEGLRQGLMRSSQSNADSLLYITGGYASQTTGHFFEGKALSLQVDDADLLRALPFIERAEVSAIWNQPVRRNNNYTWQEPIAVNPEYQSLTGIEITEGGRWINPLDNQQQRSVVVLGYKAAVQLYNTQDNDLSWMGPQMLSVNPVGQTIKIGTQNFTVIGLITKTTTQMEGIPADYAIFIPLNTWKKFNPSSAIMAINVQLNTMVDRKKAAKVIKQIIARKYSASVSDLQLLQVEDMLLRQKSLLRFLFGLQGFLGIIGLITLGVAGIGIANAMYATVKRSTRDIGVRMAVGATPTTIKLHYLAQALLTMFMGGLTGLGATYVLITLLKHASFKNSILFEQLEEPLPELSFTITLLVIVALTIIGVIAAWFPANRAANITPLEALQSE</sequence>
<dbReference type="AlphaFoldDB" id="A0A291BAY7"/>
<evidence type="ECO:0000256" key="7">
    <source>
        <dbReference type="SAM" id="Phobius"/>
    </source>
</evidence>
<dbReference type="PANTHER" id="PTHR30572:SF4">
    <property type="entry name" value="ABC TRANSPORTER PERMEASE YTRF"/>
    <property type="match status" value="1"/>
</dbReference>
<dbReference type="GO" id="GO:0005886">
    <property type="term" value="C:plasma membrane"/>
    <property type="evidence" value="ECO:0007669"/>
    <property type="project" value="UniProtKB-SubCell"/>
</dbReference>
<dbReference type="Pfam" id="PF12704">
    <property type="entry name" value="MacB_PCD"/>
    <property type="match status" value="1"/>
</dbReference>
<evidence type="ECO:0000256" key="6">
    <source>
        <dbReference type="ARBA" id="ARBA00038076"/>
    </source>
</evidence>
<keyword evidence="3 7" id="KW-0812">Transmembrane</keyword>
<keyword evidence="5 7" id="KW-0472">Membrane</keyword>
<evidence type="ECO:0000313" key="10">
    <source>
        <dbReference type="EMBL" id="ATF10178.1"/>
    </source>
</evidence>
<dbReference type="InterPro" id="IPR003838">
    <property type="entry name" value="ABC3_permease_C"/>
</dbReference>
<evidence type="ECO:0000256" key="1">
    <source>
        <dbReference type="ARBA" id="ARBA00004651"/>
    </source>
</evidence>
<geneLocation type="plasmid" evidence="11">
    <name>pcc2</name>
</geneLocation>
<dbReference type="InterPro" id="IPR025857">
    <property type="entry name" value="MacB_PCD"/>
</dbReference>
<evidence type="ECO:0000256" key="3">
    <source>
        <dbReference type="ARBA" id="ARBA00022692"/>
    </source>
</evidence>
<dbReference type="PANTHER" id="PTHR30572">
    <property type="entry name" value="MEMBRANE COMPONENT OF TRANSPORTER-RELATED"/>
    <property type="match status" value="1"/>
</dbReference>
<keyword evidence="2" id="KW-1003">Cell membrane</keyword>
<reference evidence="11" key="1">
    <citation type="submission" date="2017-04" db="EMBL/GenBank/DDBJ databases">
        <title>Genome evolution of the luminous symbionts of deep sea anglerfish.</title>
        <authorList>
            <person name="Hendry T.A."/>
        </authorList>
    </citation>
    <scope>NUCLEOTIDE SEQUENCE [LARGE SCALE GENOMIC DNA]</scope>
    <source>
        <plasmid evidence="11">pcc2</plasmid>
    </source>
</reference>
<dbReference type="GO" id="GO:0022857">
    <property type="term" value="F:transmembrane transporter activity"/>
    <property type="evidence" value="ECO:0007669"/>
    <property type="project" value="TreeGrafter"/>
</dbReference>
<dbReference type="InterPro" id="IPR050250">
    <property type="entry name" value="Macrolide_Exporter_MacB"/>
</dbReference>
<feature type="domain" description="ABC3 transporter permease C-terminal" evidence="8">
    <location>
        <begin position="295"/>
        <end position="419"/>
    </location>
</feature>
<evidence type="ECO:0000313" key="11">
    <source>
        <dbReference type="Proteomes" id="UP000218160"/>
    </source>
</evidence>
<evidence type="ECO:0000256" key="2">
    <source>
        <dbReference type="ARBA" id="ARBA00022475"/>
    </source>
</evidence>
<organism evidence="10 11">
    <name type="scientific">Candidatus Enterovibrio altilux</name>
    <dbReference type="NCBI Taxonomy" id="1927128"/>
    <lineage>
        <taxon>Bacteria</taxon>
        <taxon>Pseudomonadati</taxon>
        <taxon>Pseudomonadota</taxon>
        <taxon>Gammaproteobacteria</taxon>
        <taxon>Vibrionales</taxon>
        <taxon>Vibrionaceae</taxon>
        <taxon>Enterovibrio</taxon>
    </lineage>
</organism>
<dbReference type="KEGG" id="elux:BTN50_1744"/>
<evidence type="ECO:0000256" key="4">
    <source>
        <dbReference type="ARBA" id="ARBA00022989"/>
    </source>
</evidence>
<comment type="subcellular location">
    <subcellularLocation>
        <location evidence="1">Cell membrane</location>
        <topology evidence="1">Multi-pass membrane protein</topology>
    </subcellularLocation>
</comment>
<dbReference type="Proteomes" id="UP000218160">
    <property type="component" value="Plasmid pCC2"/>
</dbReference>
<evidence type="ECO:0000256" key="5">
    <source>
        <dbReference type="ARBA" id="ARBA00023136"/>
    </source>
</evidence>
<proteinExistence type="inferred from homology"/>
<feature type="domain" description="MacB-like periplasmic core" evidence="9">
    <location>
        <begin position="20"/>
        <end position="254"/>
    </location>
</feature>
<keyword evidence="4 7" id="KW-1133">Transmembrane helix</keyword>
<feature type="transmembrane region" description="Helical" evidence="7">
    <location>
        <begin position="340"/>
        <end position="366"/>
    </location>
</feature>
<feature type="transmembrane region" description="Helical" evidence="7">
    <location>
        <begin position="20"/>
        <end position="39"/>
    </location>
</feature>
<name>A0A291BAY7_9GAMM</name>
<comment type="similarity">
    <text evidence="6">Belongs to the ABC-4 integral membrane protein family.</text>
</comment>
<evidence type="ECO:0000259" key="8">
    <source>
        <dbReference type="Pfam" id="PF02687"/>
    </source>
</evidence>
<keyword evidence="10" id="KW-0614">Plasmid</keyword>
<feature type="transmembrane region" description="Helical" evidence="7">
    <location>
        <begin position="387"/>
        <end position="409"/>
    </location>
</feature>
<feature type="transmembrane region" description="Helical" evidence="7">
    <location>
        <begin position="285"/>
        <end position="309"/>
    </location>
</feature>
<protein>
    <submittedName>
        <fullName evidence="10">ABC-type antimicrobial peptide transport system, permease component</fullName>
    </submittedName>
</protein>
<gene>
    <name evidence="10" type="ORF">BTN50_1744</name>
</gene>
<evidence type="ECO:0000259" key="9">
    <source>
        <dbReference type="Pfam" id="PF12704"/>
    </source>
</evidence>
<dbReference type="Pfam" id="PF02687">
    <property type="entry name" value="FtsX"/>
    <property type="match status" value="1"/>
</dbReference>